<name>A0A915JND5_ROMCU</name>
<dbReference type="Proteomes" id="UP000887565">
    <property type="component" value="Unplaced"/>
</dbReference>
<dbReference type="WBParaSite" id="nRc.2.0.1.t27754-RA">
    <property type="protein sequence ID" value="nRc.2.0.1.t27754-RA"/>
    <property type="gene ID" value="nRc.2.0.1.g27754"/>
</dbReference>
<dbReference type="AlphaFoldDB" id="A0A915JND5"/>
<proteinExistence type="predicted"/>
<evidence type="ECO:0000313" key="2">
    <source>
        <dbReference type="WBParaSite" id="nRc.2.0.1.t27754-RA"/>
    </source>
</evidence>
<evidence type="ECO:0000313" key="1">
    <source>
        <dbReference type="Proteomes" id="UP000887565"/>
    </source>
</evidence>
<protein>
    <submittedName>
        <fullName evidence="2">Uncharacterized protein</fullName>
    </submittedName>
</protein>
<reference evidence="2" key="1">
    <citation type="submission" date="2022-11" db="UniProtKB">
        <authorList>
            <consortium name="WormBaseParasite"/>
        </authorList>
    </citation>
    <scope>IDENTIFICATION</scope>
</reference>
<keyword evidence="1" id="KW-1185">Reference proteome</keyword>
<accession>A0A915JND5</accession>
<organism evidence="1 2">
    <name type="scientific">Romanomermis culicivorax</name>
    <name type="common">Nematode worm</name>
    <dbReference type="NCBI Taxonomy" id="13658"/>
    <lineage>
        <taxon>Eukaryota</taxon>
        <taxon>Metazoa</taxon>
        <taxon>Ecdysozoa</taxon>
        <taxon>Nematoda</taxon>
        <taxon>Enoplea</taxon>
        <taxon>Dorylaimia</taxon>
        <taxon>Mermithida</taxon>
        <taxon>Mermithoidea</taxon>
        <taxon>Mermithidae</taxon>
        <taxon>Romanomermis</taxon>
    </lineage>
</organism>
<sequence>MSFEHLLSRKPSSSWYKKNSSSSPIELYTSNVSLQQQNEKLFTIAVVGINRESEQKLGRGVGKSCKEEQKFFQDCVKWVFRSGFCNRIVKPHADSYQILQNLCKTKKPILIVTSKNDELSLDDVSKCTKLVEKVLSSRKEFK</sequence>